<dbReference type="AlphaFoldDB" id="A0AAN9YXT0"/>
<protein>
    <submittedName>
        <fullName evidence="1">Uncharacterized protein</fullName>
    </submittedName>
</protein>
<reference evidence="1 2" key="1">
    <citation type="submission" date="2024-03" db="EMBL/GenBank/DDBJ databases">
        <title>The genome assembly and annotation of the cricket Gryllus longicercus Weissman &amp; Gray.</title>
        <authorList>
            <person name="Szrajer S."/>
            <person name="Gray D."/>
            <person name="Ylla G."/>
        </authorList>
    </citation>
    <scope>NUCLEOTIDE SEQUENCE [LARGE SCALE GENOMIC DNA]</scope>
    <source>
        <strain evidence="1">DAG 2021-001</strain>
        <tissue evidence="1">Whole body minus gut</tissue>
    </source>
</reference>
<dbReference type="Proteomes" id="UP001378592">
    <property type="component" value="Unassembled WGS sequence"/>
</dbReference>
<sequence length="269" mass="29651">MTLAPSNHECNSITQPPASKKDVSIINIEIPDISQESVSFLEENTKIKVPNISKIKTDKILRNIEEIQILPDMINEPFSRKENIDRAISSTTCKRENMNLGGSDEKATADRVDDTSAIIVESIAKFPLRGDALGKIRRPTDTDLTPTPLQDVQSNTRKIETLKEEKNGTKLDGIGSDKTNFSSCSDTNTSLDSGIETKRSLSEDDVQPNLDTFEDAAEDGALASQTYEVTLQKEGGSIGLCLEVLRAPQLDILHEITHLLCNCRVCTKY</sequence>
<accession>A0AAN9YXT0</accession>
<dbReference type="EMBL" id="JAZDUA010000375">
    <property type="protein sequence ID" value="KAK7793537.1"/>
    <property type="molecule type" value="Genomic_DNA"/>
</dbReference>
<keyword evidence="2" id="KW-1185">Reference proteome</keyword>
<evidence type="ECO:0000313" key="1">
    <source>
        <dbReference type="EMBL" id="KAK7793537.1"/>
    </source>
</evidence>
<gene>
    <name evidence="1" type="ORF">R5R35_010602</name>
</gene>
<organism evidence="1 2">
    <name type="scientific">Gryllus longicercus</name>
    <dbReference type="NCBI Taxonomy" id="2509291"/>
    <lineage>
        <taxon>Eukaryota</taxon>
        <taxon>Metazoa</taxon>
        <taxon>Ecdysozoa</taxon>
        <taxon>Arthropoda</taxon>
        <taxon>Hexapoda</taxon>
        <taxon>Insecta</taxon>
        <taxon>Pterygota</taxon>
        <taxon>Neoptera</taxon>
        <taxon>Polyneoptera</taxon>
        <taxon>Orthoptera</taxon>
        <taxon>Ensifera</taxon>
        <taxon>Gryllidea</taxon>
        <taxon>Grylloidea</taxon>
        <taxon>Gryllidae</taxon>
        <taxon>Gryllinae</taxon>
        <taxon>Gryllus</taxon>
    </lineage>
</organism>
<comment type="caution">
    <text evidence="1">The sequence shown here is derived from an EMBL/GenBank/DDBJ whole genome shotgun (WGS) entry which is preliminary data.</text>
</comment>
<name>A0AAN9YXT0_9ORTH</name>
<evidence type="ECO:0000313" key="2">
    <source>
        <dbReference type="Proteomes" id="UP001378592"/>
    </source>
</evidence>
<proteinExistence type="predicted"/>